<evidence type="ECO:0000256" key="1">
    <source>
        <dbReference type="ARBA" id="ARBA00007447"/>
    </source>
</evidence>
<keyword evidence="2" id="KW-0645">Protease</keyword>
<dbReference type="PANTHER" id="PTHR47966">
    <property type="entry name" value="BETA-SITE APP-CLEAVING ENZYME, ISOFORM A-RELATED"/>
    <property type="match status" value="1"/>
</dbReference>
<sequence length="646" mass="75754">MLYIYLFIIFGTLINKRVVINYHYRFNQEYHINNSFILIVNLNESIDGVIEISGNPSQTDIYKWSPSVEENFIFNNINNGNDDYDSKDANNKYYENHYYYKEYNESNYNETKINIGVEYHNKTHKQMPSSYLIKDNLDNIYRSVKRLHKTIYIKDINDKNIPYNLYLTNITIPLYEAKNSLFLCRIMIGEPEQEFWPIIDTGSSNLWVISSECNQPSCQKVKRYSKYLSKSFKRIPKYEDISVVFGTGKIFGKLIFDTLKFDNFQLNEHVIGLIDEVQNTENSKIDVFDAIELEGVLGLGFTQLSSSSKLQLPLIERLKNEGLINENTFSIYINDYRIKPNLKSFNIKSILFDFFNFNRNEKNKISNKHSLSALLLLGGIDPNLYDGEIHMLQVVRENYWQVEIESLFIGDTKYCCDQGSLAYEWDHLEVEYLKNKFGNMEDVPMDVYIYKKYNKRIDTVNRTPGYVIFDSGTSFYTLPYYEYKHFTDEYKPFGDCSQIHFDKNSVDKTVLEHFPNITYTFKDGFKLVITPDLYLTPNEQGKCKPGFMSIDVPLEYGHSYLLGSLFMRFYFTTYAKNIPNIGSSVGIAKAKHDPNIRRYIYDNLSKKDADFIPPDDDESEIYWTKLNGKISNSWKFPNILNNLVFA</sequence>
<dbReference type="InterPro" id="IPR001461">
    <property type="entry name" value="Aspartic_peptidase_A1"/>
</dbReference>
<evidence type="ECO:0000313" key="7">
    <source>
        <dbReference type="Proteomes" id="UP001311799"/>
    </source>
</evidence>
<dbReference type="InterPro" id="IPR034164">
    <property type="entry name" value="Pepsin-like_dom"/>
</dbReference>
<dbReference type="Pfam" id="PF00026">
    <property type="entry name" value="Asp"/>
    <property type="match status" value="3"/>
</dbReference>
<dbReference type="SUPFAM" id="SSF50630">
    <property type="entry name" value="Acid proteases"/>
    <property type="match status" value="1"/>
</dbReference>
<keyword evidence="3" id="KW-0064">Aspartyl protease</keyword>
<reference evidence="6 7" key="1">
    <citation type="submission" date="2023-10" db="EMBL/GenBank/DDBJ databases">
        <title>Comparative genomics analysis reveals potential genetic determinants of host preference in Cryptosporidium xiaoi.</title>
        <authorList>
            <person name="Xiao L."/>
            <person name="Li J."/>
        </authorList>
    </citation>
    <scope>NUCLEOTIDE SEQUENCE [LARGE SCALE GENOMIC DNA]</scope>
    <source>
        <strain evidence="6 7">52996</strain>
    </source>
</reference>
<dbReference type="InterPro" id="IPR033121">
    <property type="entry name" value="PEPTIDASE_A1"/>
</dbReference>
<comment type="similarity">
    <text evidence="1">Belongs to the peptidase A1 family.</text>
</comment>
<evidence type="ECO:0000259" key="5">
    <source>
        <dbReference type="PROSITE" id="PS51767"/>
    </source>
</evidence>
<dbReference type="InterPro" id="IPR021109">
    <property type="entry name" value="Peptidase_aspartic_dom_sf"/>
</dbReference>
<gene>
    <name evidence="6" type="ORF">RS030_162537</name>
</gene>
<proteinExistence type="inferred from homology"/>
<dbReference type="PANTHER" id="PTHR47966:SF51">
    <property type="entry name" value="BETA-SITE APP-CLEAVING ENZYME, ISOFORM A-RELATED"/>
    <property type="match status" value="1"/>
</dbReference>
<dbReference type="Gene3D" id="2.40.70.10">
    <property type="entry name" value="Acid Proteases"/>
    <property type="match status" value="2"/>
</dbReference>
<dbReference type="EMBL" id="JAWDEY010000007">
    <property type="protein sequence ID" value="KAK6590323.1"/>
    <property type="molecule type" value="Genomic_DNA"/>
</dbReference>
<keyword evidence="4" id="KW-0378">Hydrolase</keyword>
<keyword evidence="7" id="KW-1185">Reference proteome</keyword>
<evidence type="ECO:0000256" key="4">
    <source>
        <dbReference type="ARBA" id="ARBA00022801"/>
    </source>
</evidence>
<dbReference type="GO" id="GO:0006508">
    <property type="term" value="P:proteolysis"/>
    <property type="evidence" value="ECO:0007669"/>
    <property type="project" value="UniProtKB-KW"/>
</dbReference>
<dbReference type="PROSITE" id="PS51767">
    <property type="entry name" value="PEPTIDASE_A1"/>
    <property type="match status" value="1"/>
</dbReference>
<dbReference type="PRINTS" id="PR00792">
    <property type="entry name" value="PEPSIN"/>
</dbReference>
<evidence type="ECO:0000256" key="2">
    <source>
        <dbReference type="ARBA" id="ARBA00022670"/>
    </source>
</evidence>
<organism evidence="6 7">
    <name type="scientific">Cryptosporidium xiaoi</name>
    <dbReference type="NCBI Taxonomy" id="659607"/>
    <lineage>
        <taxon>Eukaryota</taxon>
        <taxon>Sar</taxon>
        <taxon>Alveolata</taxon>
        <taxon>Apicomplexa</taxon>
        <taxon>Conoidasida</taxon>
        <taxon>Coccidia</taxon>
        <taxon>Eucoccidiorida</taxon>
        <taxon>Eimeriorina</taxon>
        <taxon>Cryptosporidiidae</taxon>
        <taxon>Cryptosporidium</taxon>
    </lineage>
</organism>
<comment type="caution">
    <text evidence="6">The sequence shown here is derived from an EMBL/GenBank/DDBJ whole genome shotgun (WGS) entry which is preliminary data.</text>
</comment>
<protein>
    <recommendedName>
        <fullName evidence="5">Peptidase A1 domain-containing protein</fullName>
    </recommendedName>
</protein>
<dbReference type="AlphaFoldDB" id="A0AAV9Y0T3"/>
<accession>A0AAV9Y0T3</accession>
<feature type="domain" description="Peptidase A1" evidence="5">
    <location>
        <begin position="182"/>
        <end position="584"/>
    </location>
</feature>
<name>A0AAV9Y0T3_9CRYT</name>
<dbReference type="GO" id="GO:0004190">
    <property type="term" value="F:aspartic-type endopeptidase activity"/>
    <property type="evidence" value="ECO:0007669"/>
    <property type="project" value="UniProtKB-KW"/>
</dbReference>
<evidence type="ECO:0000313" key="6">
    <source>
        <dbReference type="EMBL" id="KAK6590323.1"/>
    </source>
</evidence>
<dbReference type="Proteomes" id="UP001311799">
    <property type="component" value="Unassembled WGS sequence"/>
</dbReference>
<evidence type="ECO:0000256" key="3">
    <source>
        <dbReference type="ARBA" id="ARBA00022750"/>
    </source>
</evidence>
<dbReference type="CDD" id="cd05471">
    <property type="entry name" value="pepsin_like"/>
    <property type="match status" value="1"/>
</dbReference>